<dbReference type="Pfam" id="PF06777">
    <property type="entry name" value="HBB"/>
    <property type="match status" value="1"/>
</dbReference>
<evidence type="ECO:0000259" key="8">
    <source>
        <dbReference type="Pfam" id="PF06777"/>
    </source>
</evidence>
<keyword evidence="2" id="KW-0479">Metal-binding</keyword>
<dbReference type="PRINTS" id="PR00852">
    <property type="entry name" value="XRODRMPGMNTD"/>
</dbReference>
<dbReference type="PANTHER" id="PTHR11472:SF1">
    <property type="entry name" value="GENERAL TRANSCRIPTION AND DNA REPAIR FACTOR IIH HELICASE SUBUNIT XPD"/>
    <property type="match status" value="1"/>
</dbReference>
<name>A0A9W6EZK3_9CHLO</name>
<keyword evidence="4" id="KW-0238">DNA-binding</keyword>
<evidence type="ECO:0000256" key="5">
    <source>
        <dbReference type="ARBA" id="ARBA00023204"/>
    </source>
</evidence>
<evidence type="ECO:0000256" key="7">
    <source>
        <dbReference type="ARBA" id="ARBA00048954"/>
    </source>
</evidence>
<comment type="catalytic activity">
    <reaction evidence="7">
        <text>ATP + H2O = ADP + phosphate + H(+)</text>
        <dbReference type="Rhea" id="RHEA:13065"/>
        <dbReference type="ChEBI" id="CHEBI:15377"/>
        <dbReference type="ChEBI" id="CHEBI:15378"/>
        <dbReference type="ChEBI" id="CHEBI:30616"/>
        <dbReference type="ChEBI" id="CHEBI:43474"/>
        <dbReference type="ChEBI" id="CHEBI:456216"/>
        <dbReference type="EC" id="5.6.2.3"/>
    </reaction>
</comment>
<evidence type="ECO:0000313" key="9">
    <source>
        <dbReference type="EMBL" id="GLC50206.1"/>
    </source>
</evidence>
<dbReference type="PANTHER" id="PTHR11472">
    <property type="entry name" value="DNA REPAIR DEAD HELICASE RAD3/XP-D SUBFAMILY MEMBER"/>
    <property type="match status" value="1"/>
</dbReference>
<dbReference type="GO" id="GO:0016818">
    <property type="term" value="F:hydrolase activity, acting on acid anhydrides, in phosphorus-containing anhydrides"/>
    <property type="evidence" value="ECO:0007669"/>
    <property type="project" value="InterPro"/>
</dbReference>
<dbReference type="GO" id="GO:0006366">
    <property type="term" value="P:transcription by RNA polymerase II"/>
    <property type="evidence" value="ECO:0007669"/>
    <property type="project" value="TreeGrafter"/>
</dbReference>
<comment type="cofactor">
    <cofactor evidence="1">
        <name>[4Fe-4S] cluster</name>
        <dbReference type="ChEBI" id="CHEBI:49883"/>
    </cofactor>
</comment>
<comment type="caution">
    <text evidence="9">The sequence shown here is derived from an EMBL/GenBank/DDBJ whole genome shotgun (WGS) entry which is preliminary data.</text>
</comment>
<evidence type="ECO:0000256" key="1">
    <source>
        <dbReference type="ARBA" id="ARBA00001966"/>
    </source>
</evidence>
<dbReference type="AlphaFoldDB" id="A0A9W6EZK3"/>
<reference evidence="9 10" key="1">
    <citation type="journal article" date="2023" name="Commun. Biol.">
        <title>Reorganization of the ancestral sex-determining regions during the evolution of trioecy in Pleodorina starrii.</title>
        <authorList>
            <person name="Takahashi K."/>
            <person name="Suzuki S."/>
            <person name="Kawai-Toyooka H."/>
            <person name="Yamamoto K."/>
            <person name="Hamaji T."/>
            <person name="Ootsuki R."/>
            <person name="Yamaguchi H."/>
            <person name="Kawachi M."/>
            <person name="Higashiyama T."/>
            <person name="Nozaki H."/>
        </authorList>
    </citation>
    <scope>NUCLEOTIDE SEQUENCE [LARGE SCALE GENOMIC DNA]</scope>
    <source>
        <strain evidence="9 10">NIES-4479</strain>
    </source>
</reference>
<dbReference type="GO" id="GO:0003684">
    <property type="term" value="F:damaged DNA binding"/>
    <property type="evidence" value="ECO:0007669"/>
    <property type="project" value="TreeGrafter"/>
</dbReference>
<evidence type="ECO:0000256" key="6">
    <source>
        <dbReference type="ARBA" id="ARBA00044969"/>
    </source>
</evidence>
<evidence type="ECO:0000256" key="3">
    <source>
        <dbReference type="ARBA" id="ARBA00022763"/>
    </source>
</evidence>
<dbReference type="EC" id="5.6.2.3" evidence="6"/>
<organism evidence="9 10">
    <name type="scientific">Pleodorina starrii</name>
    <dbReference type="NCBI Taxonomy" id="330485"/>
    <lineage>
        <taxon>Eukaryota</taxon>
        <taxon>Viridiplantae</taxon>
        <taxon>Chlorophyta</taxon>
        <taxon>core chlorophytes</taxon>
        <taxon>Chlorophyceae</taxon>
        <taxon>CS clade</taxon>
        <taxon>Chlamydomonadales</taxon>
        <taxon>Volvocaceae</taxon>
        <taxon>Pleodorina</taxon>
    </lineage>
</organism>
<accession>A0A9W6EZK3</accession>
<dbReference type="EMBL" id="BRXU01000003">
    <property type="protein sequence ID" value="GLC50206.1"/>
    <property type="molecule type" value="Genomic_DNA"/>
</dbReference>
<protein>
    <recommendedName>
        <fullName evidence="6">DNA 5'-3' helicase</fullName>
        <ecNumber evidence="6">5.6.2.3</ecNumber>
    </recommendedName>
</protein>
<dbReference type="InterPro" id="IPR045028">
    <property type="entry name" value="DinG/Rad3-like"/>
</dbReference>
<dbReference type="GO" id="GO:0006289">
    <property type="term" value="P:nucleotide-excision repair"/>
    <property type="evidence" value="ECO:0007669"/>
    <property type="project" value="InterPro"/>
</dbReference>
<gene>
    <name evidence="9" type="primary">PLESTB000809</name>
    <name evidence="9" type="ORF">PLESTB_000354100</name>
</gene>
<evidence type="ECO:0000256" key="2">
    <source>
        <dbReference type="ARBA" id="ARBA00022485"/>
    </source>
</evidence>
<dbReference type="InterPro" id="IPR001945">
    <property type="entry name" value="RAD3/XPD"/>
</dbReference>
<dbReference type="Proteomes" id="UP001165080">
    <property type="component" value="Unassembled WGS sequence"/>
</dbReference>
<evidence type="ECO:0000256" key="4">
    <source>
        <dbReference type="ARBA" id="ARBA00023125"/>
    </source>
</evidence>
<keyword evidence="2" id="KW-0004">4Fe-4S</keyword>
<keyword evidence="2" id="KW-0411">Iron-sulfur</keyword>
<feature type="domain" description="Helical and beta-bridge" evidence="8">
    <location>
        <begin position="2"/>
        <end position="84"/>
    </location>
</feature>
<keyword evidence="5" id="KW-0234">DNA repair</keyword>
<keyword evidence="3" id="KW-0227">DNA damage</keyword>
<proteinExistence type="predicted"/>
<dbReference type="GO" id="GO:0051539">
    <property type="term" value="F:4 iron, 4 sulfur cluster binding"/>
    <property type="evidence" value="ECO:0007669"/>
    <property type="project" value="UniProtKB-KW"/>
</dbReference>
<dbReference type="GO" id="GO:0005524">
    <property type="term" value="F:ATP binding"/>
    <property type="evidence" value="ECO:0007669"/>
    <property type="project" value="InterPro"/>
</dbReference>
<sequence>MGFLHRFLAFLRDKMASPVVTSQPPQVFLTELQERVQVDAKTLKFCYDRLSSLLKTLEITNTDEFTPIQLVADFATLVGTYAKGFAIIMEPYDERLPQVPDPVLQLSCLDASLAMKPVFSNSSTLSPIDLYPRILNFNPVAIQSFQMTLTRDCLCPVVVTRGADQMPMSTKFEMRGDRA</sequence>
<keyword evidence="2" id="KW-0408">Iron</keyword>
<evidence type="ECO:0000313" key="10">
    <source>
        <dbReference type="Proteomes" id="UP001165080"/>
    </source>
</evidence>
<dbReference type="GO" id="GO:0045951">
    <property type="term" value="P:positive regulation of mitotic recombination"/>
    <property type="evidence" value="ECO:0007669"/>
    <property type="project" value="TreeGrafter"/>
</dbReference>
<keyword evidence="10" id="KW-1185">Reference proteome</keyword>
<dbReference type="InterPro" id="IPR010643">
    <property type="entry name" value="HBB"/>
</dbReference>
<dbReference type="GO" id="GO:0005634">
    <property type="term" value="C:nucleus"/>
    <property type="evidence" value="ECO:0007669"/>
    <property type="project" value="InterPro"/>
</dbReference>
<dbReference type="GO" id="GO:0043139">
    <property type="term" value="F:5'-3' DNA helicase activity"/>
    <property type="evidence" value="ECO:0007669"/>
    <property type="project" value="UniProtKB-EC"/>
</dbReference>